<proteinExistence type="predicted"/>
<dbReference type="KEGG" id="vg:77925967"/>
<evidence type="ECO:0000313" key="2">
    <source>
        <dbReference type="Proteomes" id="UP000516307"/>
    </source>
</evidence>
<evidence type="ECO:0000313" key="1">
    <source>
        <dbReference type="EMBL" id="QEA10613.1"/>
    </source>
</evidence>
<organism evidence="1 2">
    <name type="scientific">Enterobacter phage vB_EhoM-IME523</name>
    <dbReference type="NCBI Taxonomy" id="2596709"/>
    <lineage>
        <taxon>Viruses</taxon>
        <taxon>Duplodnaviria</taxon>
        <taxon>Heunggongvirae</taxon>
        <taxon>Uroviricota</taxon>
        <taxon>Caudoviricetes</taxon>
        <taxon>Pantevenvirales</taxon>
        <taxon>Straboviridae</taxon>
        <taxon>Tevenvirinae</taxon>
        <taxon>Kanagawavirus</taxon>
        <taxon>Kanagawavirus eclm</taxon>
    </lineage>
</organism>
<dbReference type="GeneID" id="77925967"/>
<keyword evidence="2" id="KW-1185">Reference proteome</keyword>
<dbReference type="Proteomes" id="UP000516307">
    <property type="component" value="Segment"/>
</dbReference>
<reference evidence="1 2" key="1">
    <citation type="submission" date="2019-06" db="EMBL/GenBank/DDBJ databases">
        <authorList>
            <person name="Lin W."/>
            <person name="Gao M."/>
            <person name="Li D."/>
        </authorList>
    </citation>
    <scope>NUCLEOTIDE SEQUENCE [LARGE SCALE GENOMIC DNA]</scope>
</reference>
<protein>
    <submittedName>
        <fullName evidence="1">Uncharacterized protein</fullName>
    </submittedName>
</protein>
<dbReference type="EMBL" id="MN087708">
    <property type="protein sequence ID" value="QEA10613.1"/>
    <property type="molecule type" value="Genomic_DNA"/>
</dbReference>
<sequence length="92" mass="10779">MKLRIIDGYLEIDGADGTTCISLPYVEHSIYGTEYIRRAVAVYHRQQPDPFTWPDMVWNPIKVLWEPFTEINKDEIDLESFIQMCRGNQNVS</sequence>
<name>A0A7G3KDJ7_9CAUD</name>
<dbReference type="RefSeq" id="YP_010650385.1">
    <property type="nucleotide sequence ID" value="NC_070777.1"/>
</dbReference>
<accession>A0A7G3KDJ7</accession>